<organism evidence="1 2">
    <name type="scientific">Shimia thalassica</name>
    <dbReference type="NCBI Taxonomy" id="1715693"/>
    <lineage>
        <taxon>Bacteria</taxon>
        <taxon>Pseudomonadati</taxon>
        <taxon>Pseudomonadota</taxon>
        <taxon>Alphaproteobacteria</taxon>
        <taxon>Rhodobacterales</taxon>
        <taxon>Roseobacteraceae</taxon>
    </lineage>
</organism>
<name>A0A0P1I4S9_9RHOB</name>
<dbReference type="EMBL" id="CYTW01000001">
    <property type="protein sequence ID" value="CUJ89682.1"/>
    <property type="molecule type" value="Genomic_DNA"/>
</dbReference>
<keyword evidence="2" id="KW-1185">Reference proteome</keyword>
<dbReference type="RefSeq" id="WP_058310279.1">
    <property type="nucleotide sequence ID" value="NZ_CYTW01000001.1"/>
</dbReference>
<accession>A0A0P1I4S9</accession>
<evidence type="ECO:0000313" key="2">
    <source>
        <dbReference type="Proteomes" id="UP000051870"/>
    </source>
</evidence>
<dbReference type="GeneID" id="83880184"/>
<protein>
    <submittedName>
        <fullName evidence="1">Uncharacterized protein</fullName>
    </submittedName>
</protein>
<evidence type="ECO:0000313" key="1">
    <source>
        <dbReference type="EMBL" id="CUJ89682.1"/>
    </source>
</evidence>
<reference evidence="2" key="1">
    <citation type="submission" date="2015-09" db="EMBL/GenBank/DDBJ databases">
        <authorList>
            <person name="Rodrigo-Torres Lidia"/>
            <person name="Arahal R.David."/>
        </authorList>
    </citation>
    <scope>NUCLEOTIDE SEQUENCE [LARGE SCALE GENOMIC DNA]</scope>
    <source>
        <strain evidence="2">CECT 7735</strain>
    </source>
</reference>
<dbReference type="AlphaFoldDB" id="A0A0P1I4S9"/>
<sequence length="73" mass="8245">MPSLEEDLPDHAAEIRRALPDKGALQEAFADYETACRKEDVLESSEVERAEWARIRQELLAELMRLSGRSTGS</sequence>
<dbReference type="Proteomes" id="UP000051870">
    <property type="component" value="Unassembled WGS sequence"/>
</dbReference>
<dbReference type="STRING" id="1715693.PH7735_01121"/>
<proteinExistence type="predicted"/>
<gene>
    <name evidence="1" type="ORF">PH7735_01121</name>
</gene>